<evidence type="ECO:0000313" key="5">
    <source>
        <dbReference type="Proteomes" id="UP000261540"/>
    </source>
</evidence>
<accession>A0A3B3RYR3</accession>
<dbReference type="STRING" id="1676925.ENSPKIP00000023443"/>
<proteinExistence type="predicted"/>
<organism evidence="4 5">
    <name type="scientific">Paramormyrops kingsleyae</name>
    <dbReference type="NCBI Taxonomy" id="1676925"/>
    <lineage>
        <taxon>Eukaryota</taxon>
        <taxon>Metazoa</taxon>
        <taxon>Chordata</taxon>
        <taxon>Craniata</taxon>
        <taxon>Vertebrata</taxon>
        <taxon>Euteleostomi</taxon>
        <taxon>Actinopterygii</taxon>
        <taxon>Neopterygii</taxon>
        <taxon>Teleostei</taxon>
        <taxon>Osteoglossocephala</taxon>
        <taxon>Osteoglossomorpha</taxon>
        <taxon>Osteoglossiformes</taxon>
        <taxon>Mormyridae</taxon>
        <taxon>Paramormyrops</taxon>
    </lineage>
</organism>
<keyword evidence="5" id="KW-1185">Reference proteome</keyword>
<dbReference type="Ensembl" id="ENSPKIT00000004128.1">
    <property type="protein sequence ID" value="ENSPKIP00000023443.1"/>
    <property type="gene ID" value="ENSPKIG00000007075.1"/>
</dbReference>
<keyword evidence="1" id="KW-0539">Nucleus</keyword>
<dbReference type="GO" id="GO:0005634">
    <property type="term" value="C:nucleus"/>
    <property type="evidence" value="ECO:0007669"/>
    <property type="project" value="UniProtKB-SubCell"/>
</dbReference>
<feature type="region of interest" description="Disordered" evidence="2">
    <location>
        <begin position="61"/>
        <end position="94"/>
    </location>
</feature>
<dbReference type="GO" id="GO:0005667">
    <property type="term" value="C:transcription regulator complex"/>
    <property type="evidence" value="ECO:0007669"/>
    <property type="project" value="TreeGrafter"/>
</dbReference>
<dbReference type="Proteomes" id="UP000261540">
    <property type="component" value="Unplaced"/>
</dbReference>
<dbReference type="InterPro" id="IPR004210">
    <property type="entry name" value="BESS_motif"/>
</dbReference>
<dbReference type="InterPro" id="IPR039353">
    <property type="entry name" value="TF_Adf1"/>
</dbReference>
<evidence type="ECO:0000256" key="2">
    <source>
        <dbReference type="SAM" id="MobiDB-lite"/>
    </source>
</evidence>
<dbReference type="Pfam" id="PF02944">
    <property type="entry name" value="BESS"/>
    <property type="match status" value="1"/>
</dbReference>
<dbReference type="GO" id="GO:0003677">
    <property type="term" value="F:DNA binding"/>
    <property type="evidence" value="ECO:0007669"/>
    <property type="project" value="InterPro"/>
</dbReference>
<feature type="compositionally biased region" description="Polar residues" evidence="2">
    <location>
        <begin position="132"/>
        <end position="141"/>
    </location>
</feature>
<feature type="compositionally biased region" description="Low complexity" evidence="2">
    <location>
        <begin position="62"/>
        <end position="77"/>
    </location>
</feature>
<evidence type="ECO:0000259" key="3">
    <source>
        <dbReference type="PROSITE" id="PS51031"/>
    </source>
</evidence>
<feature type="region of interest" description="Disordered" evidence="2">
    <location>
        <begin position="129"/>
        <end position="158"/>
    </location>
</feature>
<name>A0A3B3RYR3_9TELE</name>
<feature type="domain" description="BESS" evidence="3">
    <location>
        <begin position="174"/>
        <end position="213"/>
    </location>
</feature>
<dbReference type="PANTHER" id="PTHR12243">
    <property type="entry name" value="MADF DOMAIN TRANSCRIPTION FACTOR"/>
    <property type="match status" value="1"/>
</dbReference>
<protein>
    <recommendedName>
        <fullName evidence="3">BESS domain-containing protein</fullName>
    </recommendedName>
</protein>
<dbReference type="AlphaFoldDB" id="A0A3B3RYR3"/>
<dbReference type="PANTHER" id="PTHR12243:SF67">
    <property type="entry name" value="COREPRESSOR OF PANGOLIN, ISOFORM A-RELATED"/>
    <property type="match status" value="1"/>
</dbReference>
<evidence type="ECO:0000313" key="4">
    <source>
        <dbReference type="Ensembl" id="ENSPKIP00000023443.1"/>
    </source>
</evidence>
<reference evidence="4" key="2">
    <citation type="submission" date="2025-09" db="UniProtKB">
        <authorList>
            <consortium name="Ensembl"/>
        </authorList>
    </citation>
    <scope>IDENTIFICATION</scope>
</reference>
<comment type="subcellular location">
    <subcellularLocation>
        <location evidence="1">Nucleus</location>
    </subcellularLocation>
</comment>
<reference evidence="4" key="1">
    <citation type="submission" date="2025-08" db="UniProtKB">
        <authorList>
            <consortium name="Ensembl"/>
        </authorList>
    </citation>
    <scope>IDENTIFICATION</scope>
</reference>
<dbReference type="PROSITE" id="PS51031">
    <property type="entry name" value="BESS"/>
    <property type="match status" value="1"/>
</dbReference>
<feature type="compositionally biased region" description="Polar residues" evidence="2">
    <location>
        <begin position="85"/>
        <end position="94"/>
    </location>
</feature>
<dbReference type="GeneTree" id="ENSGT01060000248849"/>
<evidence type="ECO:0000256" key="1">
    <source>
        <dbReference type="PROSITE-ProRule" id="PRU00371"/>
    </source>
</evidence>
<dbReference type="GO" id="GO:0006357">
    <property type="term" value="P:regulation of transcription by RNA polymerase II"/>
    <property type="evidence" value="ECO:0007669"/>
    <property type="project" value="TreeGrafter"/>
</dbReference>
<sequence length="214" mass="23885">ISPDIGMPGVFCYLENLRDRYIKERKKVREKKSGAGAEQKITWKYFTIMSFLEPYVRERATSSNMSPSSQNRPSSPQATSAPLPASSSGTPSDETFSLYLTEVIPTTQTTSSPLAELAPEPLFLAPAVSQEPGPSTCTSRASPAPCTRQGSRQGMKRQREELENKILKVLEQSTDEDELFLLSIAPRLRNLPPERRSEAKLEFMTSLHRAEFSK</sequence>